<accession>A0A0A9AUK4</accession>
<organism evidence="1">
    <name type="scientific">Arundo donax</name>
    <name type="common">Giant reed</name>
    <name type="synonym">Donax arundinaceus</name>
    <dbReference type="NCBI Taxonomy" id="35708"/>
    <lineage>
        <taxon>Eukaryota</taxon>
        <taxon>Viridiplantae</taxon>
        <taxon>Streptophyta</taxon>
        <taxon>Embryophyta</taxon>
        <taxon>Tracheophyta</taxon>
        <taxon>Spermatophyta</taxon>
        <taxon>Magnoliopsida</taxon>
        <taxon>Liliopsida</taxon>
        <taxon>Poales</taxon>
        <taxon>Poaceae</taxon>
        <taxon>PACMAD clade</taxon>
        <taxon>Arundinoideae</taxon>
        <taxon>Arundineae</taxon>
        <taxon>Arundo</taxon>
    </lineage>
</organism>
<reference evidence="1" key="2">
    <citation type="journal article" date="2015" name="Data Brief">
        <title>Shoot transcriptome of the giant reed, Arundo donax.</title>
        <authorList>
            <person name="Barrero R.A."/>
            <person name="Guerrero F.D."/>
            <person name="Moolhuijzen P."/>
            <person name="Goolsby J.A."/>
            <person name="Tidwell J."/>
            <person name="Bellgard S.E."/>
            <person name="Bellgard M.I."/>
        </authorList>
    </citation>
    <scope>NUCLEOTIDE SEQUENCE</scope>
    <source>
        <tissue evidence="1">Shoot tissue taken approximately 20 cm above the soil surface</tissue>
    </source>
</reference>
<name>A0A0A9AUK4_ARUDO</name>
<sequence length="57" mass="6292">MHAKSSKSIFIHLAPYGLVQVTSRQASGQLHRYLIGVACCWEQELPSTIRFDGSDGT</sequence>
<protein>
    <submittedName>
        <fullName evidence="1">Uncharacterized protein</fullName>
    </submittedName>
</protein>
<dbReference type="EMBL" id="GBRH01247123">
    <property type="protein sequence ID" value="JAD50772.1"/>
    <property type="molecule type" value="Transcribed_RNA"/>
</dbReference>
<reference evidence="1" key="1">
    <citation type="submission" date="2014-09" db="EMBL/GenBank/DDBJ databases">
        <authorList>
            <person name="Magalhaes I.L.F."/>
            <person name="Oliveira U."/>
            <person name="Santos F.R."/>
            <person name="Vidigal T.H.D.A."/>
            <person name="Brescovit A.D."/>
            <person name="Santos A.J."/>
        </authorList>
    </citation>
    <scope>NUCLEOTIDE SEQUENCE</scope>
    <source>
        <tissue evidence="1">Shoot tissue taken approximately 20 cm above the soil surface</tissue>
    </source>
</reference>
<evidence type="ECO:0000313" key="1">
    <source>
        <dbReference type="EMBL" id="JAD50772.1"/>
    </source>
</evidence>
<proteinExistence type="predicted"/>
<dbReference type="AlphaFoldDB" id="A0A0A9AUK4"/>